<gene>
    <name evidence="2" type="ORF">SAMN04489713_109312</name>
</gene>
<organism evidence="2 3">
    <name type="scientific">Actinomadura madurae</name>
    <dbReference type="NCBI Taxonomy" id="1993"/>
    <lineage>
        <taxon>Bacteria</taxon>
        <taxon>Bacillati</taxon>
        <taxon>Actinomycetota</taxon>
        <taxon>Actinomycetes</taxon>
        <taxon>Streptosporangiales</taxon>
        <taxon>Thermomonosporaceae</taxon>
        <taxon>Actinomadura</taxon>
    </lineage>
</organism>
<proteinExistence type="predicted"/>
<keyword evidence="3" id="KW-1185">Reference proteome</keyword>
<keyword evidence="1" id="KW-0812">Transmembrane</keyword>
<evidence type="ECO:0000313" key="3">
    <source>
        <dbReference type="Proteomes" id="UP000183413"/>
    </source>
</evidence>
<keyword evidence="1" id="KW-0472">Membrane</keyword>
<feature type="transmembrane region" description="Helical" evidence="1">
    <location>
        <begin position="51"/>
        <end position="70"/>
    </location>
</feature>
<dbReference type="STRING" id="1993.SAMN04489713_109312"/>
<dbReference type="EMBL" id="FOVH01000009">
    <property type="protein sequence ID" value="SFO79022.1"/>
    <property type="molecule type" value="Genomic_DNA"/>
</dbReference>
<evidence type="ECO:0000313" key="2">
    <source>
        <dbReference type="EMBL" id="SFO79022.1"/>
    </source>
</evidence>
<protein>
    <submittedName>
        <fullName evidence="2">Uncharacterized protein</fullName>
    </submittedName>
</protein>
<accession>A0A1I5K1V5</accession>
<dbReference type="AlphaFoldDB" id="A0A1I5K1V5"/>
<evidence type="ECO:0000256" key="1">
    <source>
        <dbReference type="SAM" id="Phobius"/>
    </source>
</evidence>
<dbReference type="eggNOG" id="ENOG5033H3F">
    <property type="taxonomic scope" value="Bacteria"/>
</dbReference>
<sequence>MRPWEPGTPMFTPRKVPTVAIRDKMRANAAHVLQPGENIQAVFGAQTTSQYFALISYWIIIFSNAYRVVVVTDRRILVCRSGRMRMTPVNEVLRELPRNTRIGPPSGLWWRCETLGERLYVHKRFHKDVNAADGVTAS</sequence>
<keyword evidence="1" id="KW-1133">Transmembrane helix</keyword>
<name>A0A1I5K1V5_9ACTN</name>
<reference evidence="2 3" key="1">
    <citation type="submission" date="2016-10" db="EMBL/GenBank/DDBJ databases">
        <authorList>
            <person name="de Groot N.N."/>
        </authorList>
    </citation>
    <scope>NUCLEOTIDE SEQUENCE [LARGE SCALE GENOMIC DNA]</scope>
    <source>
        <strain evidence="2 3">DSM 43067</strain>
    </source>
</reference>
<dbReference type="InParanoid" id="A0A1I5K1V5"/>
<dbReference type="Proteomes" id="UP000183413">
    <property type="component" value="Unassembled WGS sequence"/>
</dbReference>